<evidence type="ECO:0000313" key="2">
    <source>
        <dbReference type="Proteomes" id="UP001569414"/>
    </source>
</evidence>
<name>A0ABV4NLM8_9GAMM</name>
<protein>
    <submittedName>
        <fullName evidence="1">T6SS effector amidase Tae4 family protein</fullName>
    </submittedName>
</protein>
<dbReference type="Pfam" id="PF14113">
    <property type="entry name" value="Tae4"/>
    <property type="match status" value="1"/>
</dbReference>
<dbReference type="InterPro" id="IPR025562">
    <property type="entry name" value="Tae4"/>
</dbReference>
<proteinExistence type="predicted"/>
<dbReference type="RefSeq" id="WP_371843185.1">
    <property type="nucleotide sequence ID" value="NZ_JBGMEL010000006.1"/>
</dbReference>
<organism evidence="1 2">
    <name type="scientific">Microbulbifer echini</name>
    <dbReference type="NCBI Taxonomy" id="1529067"/>
    <lineage>
        <taxon>Bacteria</taxon>
        <taxon>Pseudomonadati</taxon>
        <taxon>Pseudomonadota</taxon>
        <taxon>Gammaproteobacteria</taxon>
        <taxon>Cellvibrionales</taxon>
        <taxon>Microbulbiferaceae</taxon>
        <taxon>Microbulbifer</taxon>
    </lineage>
</organism>
<accession>A0ABV4NLM8</accession>
<dbReference type="Gene3D" id="3.90.1720.70">
    <property type="match status" value="1"/>
</dbReference>
<keyword evidence="2" id="KW-1185">Reference proteome</keyword>
<comment type="caution">
    <text evidence="1">The sequence shown here is derived from an EMBL/GenBank/DDBJ whole genome shotgun (WGS) entry which is preliminary data.</text>
</comment>
<sequence>MATEMMWSRYRLERKFWYLYRVKILAKYLREVYGSPRLIPTDTYKTELAGKKGIIVFEVSGWTDVTGHADLWNGSACVGSDYGDRASQIMFWETF</sequence>
<evidence type="ECO:0000313" key="1">
    <source>
        <dbReference type="EMBL" id="MFA0790418.1"/>
    </source>
</evidence>
<dbReference type="EMBL" id="JBGMEL010000006">
    <property type="protein sequence ID" value="MFA0790418.1"/>
    <property type="molecule type" value="Genomic_DNA"/>
</dbReference>
<reference evidence="1 2" key="1">
    <citation type="submission" date="2024-08" db="EMBL/GenBank/DDBJ databases">
        <authorList>
            <person name="Ishaq N."/>
        </authorList>
    </citation>
    <scope>NUCLEOTIDE SEQUENCE [LARGE SCALE GENOMIC DNA]</scope>
    <source>
        <strain evidence="1 2">JCM 30400</strain>
    </source>
</reference>
<dbReference type="Proteomes" id="UP001569414">
    <property type="component" value="Unassembled WGS sequence"/>
</dbReference>
<gene>
    <name evidence="1" type="ORF">ACCI51_07650</name>
</gene>